<dbReference type="InterPro" id="IPR038709">
    <property type="entry name" value="RpoN_core-bd_sf"/>
</dbReference>
<evidence type="ECO:0000313" key="13">
    <source>
        <dbReference type="EMBL" id="MCO6049451.1"/>
    </source>
</evidence>
<comment type="caution">
    <text evidence="13">The sequence shown here is derived from an EMBL/GenBank/DDBJ whole genome shotgun (WGS) entry which is preliminary data.</text>
</comment>
<protein>
    <recommendedName>
        <fullName evidence="9">RNA polymerase sigma-54 factor</fullName>
    </recommendedName>
</protein>
<gene>
    <name evidence="13" type="primary">rpoN</name>
    <name evidence="13" type="ORF">NGM99_06565</name>
</gene>
<feature type="domain" description="RNA polymerase sigma factor 54 core-binding" evidence="12">
    <location>
        <begin position="132"/>
        <end position="318"/>
    </location>
</feature>
<evidence type="ECO:0000256" key="2">
    <source>
        <dbReference type="ARBA" id="ARBA00022478"/>
    </source>
</evidence>
<evidence type="ECO:0000256" key="1">
    <source>
        <dbReference type="ARBA" id="ARBA00008798"/>
    </source>
</evidence>
<comment type="function">
    <text evidence="9">Sigma factors are initiation factors that promote the attachment of RNA polymerase to specific initiation sites and are then released.</text>
</comment>
<accession>A0ABT1C3P5</accession>
<dbReference type="PRINTS" id="PR00045">
    <property type="entry name" value="SIGMA54FCT"/>
</dbReference>
<evidence type="ECO:0000256" key="6">
    <source>
        <dbReference type="ARBA" id="ARBA00023082"/>
    </source>
</evidence>
<dbReference type="Pfam" id="PF04963">
    <property type="entry name" value="Sigma54_CBD"/>
    <property type="match status" value="1"/>
</dbReference>
<keyword evidence="14" id="KW-1185">Reference proteome</keyword>
<dbReference type="RefSeq" id="WP_252817292.1">
    <property type="nucleotide sequence ID" value="NZ_JAMXQS010000003.1"/>
</dbReference>
<dbReference type="Pfam" id="PF00309">
    <property type="entry name" value="Sigma54_AID"/>
    <property type="match status" value="1"/>
</dbReference>
<dbReference type="InterPro" id="IPR007634">
    <property type="entry name" value="RNA_pol_sigma_54_DNA-bd"/>
</dbReference>
<name>A0ABT1C3P5_9HYPH</name>
<comment type="similarity">
    <text evidence="1 9">Belongs to the sigma-54 factor family.</text>
</comment>
<evidence type="ECO:0000256" key="9">
    <source>
        <dbReference type="PIRNR" id="PIRNR000774"/>
    </source>
</evidence>
<evidence type="ECO:0000256" key="3">
    <source>
        <dbReference type="ARBA" id="ARBA00022679"/>
    </source>
</evidence>
<keyword evidence="3 9" id="KW-0808">Transferase</keyword>
<dbReference type="NCBIfam" id="NF004596">
    <property type="entry name" value="PRK05932.1-3"/>
    <property type="match status" value="1"/>
</dbReference>
<dbReference type="PROSITE" id="PS00718">
    <property type="entry name" value="SIGMA54_2"/>
    <property type="match status" value="1"/>
</dbReference>
<evidence type="ECO:0000313" key="14">
    <source>
        <dbReference type="Proteomes" id="UP001205906"/>
    </source>
</evidence>
<keyword evidence="6 9" id="KW-0731">Sigma factor</keyword>
<dbReference type="Gene3D" id="1.10.10.1330">
    <property type="entry name" value="RNA polymerase sigma-54 factor, core-binding domain"/>
    <property type="match status" value="1"/>
</dbReference>
<feature type="region of interest" description="Disordered" evidence="10">
    <location>
        <begin position="93"/>
        <end position="115"/>
    </location>
</feature>
<keyword evidence="8 9" id="KW-0804">Transcription</keyword>
<dbReference type="PANTHER" id="PTHR32248">
    <property type="entry name" value="RNA POLYMERASE SIGMA-54 FACTOR"/>
    <property type="match status" value="1"/>
</dbReference>
<sequence>MSLAAKLVMRQSQALVMTPQLMQSIKLLQLTTVELERFIEEEIEKNPLLSRSDAAEPSAEARPEPEPASAEDWFDAQGERFSAETVASGLDTSLENIFPDDPGRTERMGPDLSSQWKTVGNGSASLDPWDMDDLAGAAPTMREVVAEQIAFRFNDPVQRTVAELLADELDEAGYCRVDTSEIAERLSLSQREVEAVLRACQGFEPAGLFARDLADCLGLQLRRRNRFDPAMQALVKRLDLLAKRDFASLRKICGVSEEDLLDMLAEIRALDPRPGAGFEAGHADAVVADVEVRAAPDGSWAVELNSETLPRLLVDQTYYAEVNRLKLEANERSFMSDCLQSANWLARSLDQRAKTIMKVATEIVRRQDGFLAHGVRHLKPMTLRDVAESIAMHESTVSRVTANKYMLTPRGVFELRFFFSAAIASAEGSDSHSALAVQDRIRELIAAETPADVLSDDAIVVALKKNGVDIARRTVAKYREGLNIPSSVERRREKRALAGVGR</sequence>
<dbReference type="InterPro" id="IPR007046">
    <property type="entry name" value="RNA_pol_sigma_54_core-bd"/>
</dbReference>
<dbReference type="PANTHER" id="PTHR32248:SF4">
    <property type="entry name" value="RNA POLYMERASE SIGMA-54 FACTOR"/>
    <property type="match status" value="1"/>
</dbReference>
<dbReference type="NCBIfam" id="NF009118">
    <property type="entry name" value="PRK12469.1"/>
    <property type="match status" value="1"/>
</dbReference>
<dbReference type="Pfam" id="PF04552">
    <property type="entry name" value="Sigma54_DBD"/>
    <property type="match status" value="1"/>
</dbReference>
<dbReference type="PIRSF" id="PIRSF000774">
    <property type="entry name" value="RpoN"/>
    <property type="match status" value="1"/>
</dbReference>
<keyword evidence="7 9" id="KW-0238">DNA-binding</keyword>
<keyword evidence="2 9" id="KW-0240">DNA-directed RNA polymerase</keyword>
<reference evidence="13 14" key="1">
    <citation type="submission" date="2022-06" db="EMBL/GenBank/DDBJ databases">
        <title>Mesorhizobium sp. strain RP14 Genome sequencing and assembly.</title>
        <authorList>
            <person name="Kim I."/>
        </authorList>
    </citation>
    <scope>NUCLEOTIDE SEQUENCE [LARGE SCALE GENOMIC DNA]</scope>
    <source>
        <strain evidence="14">RP14(2022)</strain>
    </source>
</reference>
<keyword evidence="4 9" id="KW-0548">Nucleotidyltransferase</keyword>
<evidence type="ECO:0000256" key="10">
    <source>
        <dbReference type="SAM" id="MobiDB-lite"/>
    </source>
</evidence>
<dbReference type="PROSITE" id="PS00717">
    <property type="entry name" value="SIGMA54_1"/>
    <property type="match status" value="1"/>
</dbReference>
<organism evidence="13 14">
    <name type="scientific">Mesorhizobium liriopis</name>
    <dbReference type="NCBI Taxonomy" id="2953882"/>
    <lineage>
        <taxon>Bacteria</taxon>
        <taxon>Pseudomonadati</taxon>
        <taxon>Pseudomonadota</taxon>
        <taxon>Alphaproteobacteria</taxon>
        <taxon>Hyphomicrobiales</taxon>
        <taxon>Phyllobacteriaceae</taxon>
        <taxon>Mesorhizobium</taxon>
    </lineage>
</organism>
<dbReference type="NCBIfam" id="TIGR02395">
    <property type="entry name" value="rpoN_sigma"/>
    <property type="match status" value="1"/>
</dbReference>
<keyword evidence="5 9" id="KW-0805">Transcription regulation</keyword>
<proteinExistence type="inferred from homology"/>
<evidence type="ECO:0000259" key="12">
    <source>
        <dbReference type="Pfam" id="PF04963"/>
    </source>
</evidence>
<dbReference type="Gene3D" id="1.10.10.60">
    <property type="entry name" value="Homeodomain-like"/>
    <property type="match status" value="1"/>
</dbReference>
<evidence type="ECO:0000256" key="5">
    <source>
        <dbReference type="ARBA" id="ARBA00023015"/>
    </source>
</evidence>
<dbReference type="InterPro" id="IPR000394">
    <property type="entry name" value="RNA_pol_sigma_54"/>
</dbReference>
<evidence type="ECO:0000256" key="8">
    <source>
        <dbReference type="ARBA" id="ARBA00023163"/>
    </source>
</evidence>
<feature type="region of interest" description="Disordered" evidence="10">
    <location>
        <begin position="49"/>
        <end position="71"/>
    </location>
</feature>
<evidence type="ECO:0000259" key="11">
    <source>
        <dbReference type="Pfam" id="PF04552"/>
    </source>
</evidence>
<dbReference type="EMBL" id="JAMXQS010000003">
    <property type="protein sequence ID" value="MCO6049451.1"/>
    <property type="molecule type" value="Genomic_DNA"/>
</dbReference>
<dbReference type="PROSITE" id="PS50044">
    <property type="entry name" value="SIGMA54_3"/>
    <property type="match status" value="1"/>
</dbReference>
<evidence type="ECO:0000256" key="4">
    <source>
        <dbReference type="ARBA" id="ARBA00022695"/>
    </source>
</evidence>
<evidence type="ECO:0000256" key="7">
    <source>
        <dbReference type="ARBA" id="ARBA00023125"/>
    </source>
</evidence>
<feature type="domain" description="RNA polymerase sigma factor 54 DNA-binding" evidence="11">
    <location>
        <begin position="333"/>
        <end position="492"/>
    </location>
</feature>
<dbReference type="Proteomes" id="UP001205906">
    <property type="component" value="Unassembled WGS sequence"/>
</dbReference>